<feature type="compositionally biased region" description="Basic and acidic residues" evidence="1">
    <location>
        <begin position="225"/>
        <end position="234"/>
    </location>
</feature>
<dbReference type="EMBL" id="SJPZ01000001">
    <property type="protein sequence ID" value="TWU64526.1"/>
    <property type="molecule type" value="Genomic_DNA"/>
</dbReference>
<accession>A0A5C6FQL5</accession>
<protein>
    <submittedName>
        <fullName evidence="2">Uncharacterized protein</fullName>
    </submittedName>
</protein>
<evidence type="ECO:0000313" key="3">
    <source>
        <dbReference type="Proteomes" id="UP000316476"/>
    </source>
</evidence>
<name>A0A5C6FQL5_9PLAN</name>
<dbReference type="Proteomes" id="UP000316476">
    <property type="component" value="Unassembled WGS sequence"/>
</dbReference>
<reference evidence="2 3" key="1">
    <citation type="submission" date="2019-02" db="EMBL/GenBank/DDBJ databases">
        <title>Deep-cultivation of Planctomycetes and their phenomic and genomic characterization uncovers novel biology.</title>
        <authorList>
            <person name="Wiegand S."/>
            <person name="Jogler M."/>
            <person name="Boedeker C."/>
            <person name="Pinto D."/>
            <person name="Vollmers J."/>
            <person name="Rivas-Marin E."/>
            <person name="Kohn T."/>
            <person name="Peeters S.H."/>
            <person name="Heuer A."/>
            <person name="Rast P."/>
            <person name="Oberbeckmann S."/>
            <person name="Bunk B."/>
            <person name="Jeske O."/>
            <person name="Meyerdierks A."/>
            <person name="Storesund J.E."/>
            <person name="Kallscheuer N."/>
            <person name="Luecker S."/>
            <person name="Lage O.M."/>
            <person name="Pohl T."/>
            <person name="Merkel B.J."/>
            <person name="Hornburger P."/>
            <person name="Mueller R.-W."/>
            <person name="Bruemmer F."/>
            <person name="Labrenz M."/>
            <person name="Spormann A.M."/>
            <person name="Op Den Camp H."/>
            <person name="Overmann J."/>
            <person name="Amann R."/>
            <person name="Jetten M.S.M."/>
            <person name="Mascher T."/>
            <person name="Medema M.H."/>
            <person name="Devos D.P."/>
            <person name="Kaster A.-K."/>
            <person name="Ovreas L."/>
            <person name="Rohde M."/>
            <person name="Galperin M.Y."/>
            <person name="Jogler C."/>
        </authorList>
    </citation>
    <scope>NUCLEOTIDE SEQUENCE [LARGE SCALE GENOMIC DNA]</scope>
    <source>
        <strain evidence="2 3">V7</strain>
    </source>
</reference>
<organism evidence="2 3">
    <name type="scientific">Crateriforma conspicua</name>
    <dbReference type="NCBI Taxonomy" id="2527996"/>
    <lineage>
        <taxon>Bacteria</taxon>
        <taxon>Pseudomonadati</taxon>
        <taxon>Planctomycetota</taxon>
        <taxon>Planctomycetia</taxon>
        <taxon>Planctomycetales</taxon>
        <taxon>Planctomycetaceae</taxon>
        <taxon>Crateriforma</taxon>
    </lineage>
</organism>
<evidence type="ECO:0000256" key="1">
    <source>
        <dbReference type="SAM" id="MobiDB-lite"/>
    </source>
</evidence>
<sequence length="254" mass="28653">MRLNLPRKSDGNQQSLAFCDSEKTKPDIAADSNTHTMKPSESLVGGKKEATAKDFPRANSSDREINGLRDLSPELRDATGQAMVRMALEFTKLGPSKMKKMALDEYWLLVTPHQEEGDPLDHLISGLPIGVKRICSAGGFEADAVYWIKDGSQLQTTLRYKPDSAEEEMSRLTWRIIWAIQRRRDGKPLWHEPVESFEELSRRFPNGIVGTRGPTGEPIPSNDGTHPRESKRLSGAELLNQKLKEIEREKRFDV</sequence>
<evidence type="ECO:0000313" key="2">
    <source>
        <dbReference type="EMBL" id="TWU64526.1"/>
    </source>
</evidence>
<dbReference type="AlphaFoldDB" id="A0A5C6FQL5"/>
<feature type="compositionally biased region" description="Basic and acidic residues" evidence="1">
    <location>
        <begin position="46"/>
        <end position="59"/>
    </location>
</feature>
<proteinExistence type="predicted"/>
<feature type="region of interest" description="Disordered" evidence="1">
    <location>
        <begin position="1"/>
        <end position="59"/>
    </location>
</feature>
<feature type="region of interest" description="Disordered" evidence="1">
    <location>
        <begin position="205"/>
        <end position="236"/>
    </location>
</feature>
<comment type="caution">
    <text evidence="2">The sequence shown here is derived from an EMBL/GenBank/DDBJ whole genome shotgun (WGS) entry which is preliminary data.</text>
</comment>
<gene>
    <name evidence="2" type="ORF">V7x_00700</name>
</gene>